<dbReference type="PROSITE" id="PS50011">
    <property type="entry name" value="PROTEIN_KINASE_DOM"/>
    <property type="match status" value="1"/>
</dbReference>
<keyword evidence="4 8" id="KW-0067">ATP-binding</keyword>
<comment type="subcellular location">
    <subcellularLocation>
        <location evidence="1">Membrane</location>
        <topology evidence="1">Single-pass membrane protein</topology>
    </subcellularLocation>
</comment>
<dbReference type="InterPro" id="IPR011042">
    <property type="entry name" value="6-blade_b-propeller_TolB-like"/>
</dbReference>
<dbReference type="InterPro" id="IPR050449">
    <property type="entry name" value="Ephrin_rcpt_TKs"/>
</dbReference>
<feature type="domain" description="Fibronectin type-III" evidence="11">
    <location>
        <begin position="6"/>
        <end position="109"/>
    </location>
</feature>
<sequence>MSVPSIPENCRYFTTVNKDIYKEHIDIFADIRWETPTVINGLLLGYHIYVSLPVNDTIIWYNMTVGSDVNRYILPNLTENSIYNVQIDAFTAIGNGESSQVMIIDTQVEKPAPKLLVVENDGIMEQDVDSGNTNIISSTEEVLFVGYIFHSSQLLWVDADTVYLDSKQLVSGLSVPQGFAVDWIGQAIYWTQNDNTGGSIHYYNLNSIEQIKTTEIVKTVVDVGQIVVDPYHSTILWIEETEISVQLMKSGLHGERPAVASNGRRHRDLSEHCNCQANITIGHVFTIDQSDANNPWLYWSDGNEGHLWRSDTAICQCQKLFDVNSHPKSGLPPDSLTVDHQSVYWTNDIQGLLNSVDKDSGDNFQSHDATGISVVLAYGSNLQPMPDLSCLSPEPYNNSIINVWSGRYELTLSLIPTRWPAECVGLSKATLVYTLYYAPVDSATTSMTCDNGLSCKTKESEDTNITISDLQPYTYYVVQVAVSNIYTQTSQQLSKHYMYATQPGAGLPDIPEIPYFKEYANGIWQVEWMEPENNGAEILNYDLQYLRMSQEYNITSNWTTAYNETDAFWVISDLEASSSYKFRVCAINEIGQSDFSGLKMPTKGDSYELIIIIAAAVVALVIIVIILLICLAVKKRKEKQTQLDGEVVIHFDPDQELATLRAYPNNTIRQSNWNYGNLDLNVELPLFPRERLKLVTFLGSGAFGEVFEGLALDIMGDNSGETKVAVKTLRKGATDQEKEEFLKEAQLM</sequence>
<dbReference type="InterPro" id="IPR013783">
    <property type="entry name" value="Ig-like_fold"/>
</dbReference>
<evidence type="ECO:0000313" key="13">
    <source>
        <dbReference type="RefSeq" id="XP_006812906.1"/>
    </source>
</evidence>
<dbReference type="InterPro" id="IPR001245">
    <property type="entry name" value="Ser-Thr/Tyr_kinase_cat_dom"/>
</dbReference>
<keyword evidence="12" id="KW-1185">Reference proteome</keyword>
<name>A0ABM0LYR5_SACKO</name>
<dbReference type="PANTHER" id="PTHR46877">
    <property type="entry name" value="EPH RECEPTOR A5"/>
    <property type="match status" value="1"/>
</dbReference>
<evidence type="ECO:0000256" key="8">
    <source>
        <dbReference type="PROSITE-ProRule" id="PRU10141"/>
    </source>
</evidence>
<keyword evidence="2 9" id="KW-0812">Transmembrane</keyword>
<keyword evidence="7" id="KW-0675">Receptor</keyword>
<dbReference type="CDD" id="cd00063">
    <property type="entry name" value="FN3"/>
    <property type="match status" value="3"/>
</dbReference>
<keyword evidence="3 8" id="KW-0547">Nucleotide-binding</keyword>
<dbReference type="Gene3D" id="2.60.40.10">
    <property type="entry name" value="Immunoglobulins"/>
    <property type="match status" value="3"/>
</dbReference>
<dbReference type="Gene3D" id="3.30.200.20">
    <property type="entry name" value="Phosphorylase Kinase, domain 1"/>
    <property type="match status" value="1"/>
</dbReference>
<gene>
    <name evidence="13" type="primary">LOC102809437</name>
</gene>
<feature type="binding site" evidence="8">
    <location>
        <position position="727"/>
    </location>
    <ligand>
        <name>ATP</name>
        <dbReference type="ChEBI" id="CHEBI:30616"/>
    </ligand>
</feature>
<dbReference type="InterPro" id="IPR011009">
    <property type="entry name" value="Kinase-like_dom_sf"/>
</dbReference>
<dbReference type="SUPFAM" id="SSF49265">
    <property type="entry name" value="Fibronectin type III"/>
    <property type="match status" value="2"/>
</dbReference>
<protein>
    <submittedName>
        <fullName evidence="13">Proto-oncogene tyrosine-protein kinase ROS-like</fullName>
    </submittedName>
</protein>
<feature type="transmembrane region" description="Helical" evidence="9">
    <location>
        <begin position="609"/>
        <end position="633"/>
    </location>
</feature>
<dbReference type="PROSITE" id="PS50853">
    <property type="entry name" value="FN3"/>
    <property type="match status" value="3"/>
</dbReference>
<evidence type="ECO:0000256" key="6">
    <source>
        <dbReference type="ARBA" id="ARBA00023136"/>
    </source>
</evidence>
<feature type="domain" description="Protein kinase" evidence="10">
    <location>
        <begin position="692"/>
        <end position="748"/>
    </location>
</feature>
<dbReference type="Pfam" id="PF00041">
    <property type="entry name" value="fn3"/>
    <property type="match status" value="2"/>
</dbReference>
<dbReference type="SUPFAM" id="SSF56112">
    <property type="entry name" value="Protein kinase-like (PK-like)"/>
    <property type="match status" value="1"/>
</dbReference>
<dbReference type="Gene3D" id="2.120.10.30">
    <property type="entry name" value="TolB, C-terminal domain"/>
    <property type="match status" value="1"/>
</dbReference>
<dbReference type="Proteomes" id="UP000694865">
    <property type="component" value="Unplaced"/>
</dbReference>
<dbReference type="SUPFAM" id="SSF63825">
    <property type="entry name" value="YWTD domain"/>
    <property type="match status" value="1"/>
</dbReference>
<feature type="domain" description="Fibronectin type-III" evidence="11">
    <location>
        <begin position="394"/>
        <end position="504"/>
    </location>
</feature>
<evidence type="ECO:0000256" key="4">
    <source>
        <dbReference type="ARBA" id="ARBA00022840"/>
    </source>
</evidence>
<keyword evidence="5 9" id="KW-1133">Transmembrane helix</keyword>
<dbReference type="InterPro" id="IPR000719">
    <property type="entry name" value="Prot_kinase_dom"/>
</dbReference>
<evidence type="ECO:0000259" key="10">
    <source>
        <dbReference type="PROSITE" id="PS50011"/>
    </source>
</evidence>
<evidence type="ECO:0000259" key="11">
    <source>
        <dbReference type="PROSITE" id="PS50853"/>
    </source>
</evidence>
<dbReference type="InterPro" id="IPR003961">
    <property type="entry name" value="FN3_dom"/>
</dbReference>
<dbReference type="InterPro" id="IPR036116">
    <property type="entry name" value="FN3_sf"/>
</dbReference>
<evidence type="ECO:0000256" key="5">
    <source>
        <dbReference type="ARBA" id="ARBA00022989"/>
    </source>
</evidence>
<dbReference type="SMART" id="SM00060">
    <property type="entry name" value="FN3"/>
    <property type="match status" value="3"/>
</dbReference>
<evidence type="ECO:0000256" key="9">
    <source>
        <dbReference type="SAM" id="Phobius"/>
    </source>
</evidence>
<dbReference type="InterPro" id="IPR017441">
    <property type="entry name" value="Protein_kinase_ATP_BS"/>
</dbReference>
<accession>A0ABM0LYR5</accession>
<dbReference type="GeneID" id="102809437"/>
<evidence type="ECO:0000256" key="1">
    <source>
        <dbReference type="ARBA" id="ARBA00004167"/>
    </source>
</evidence>
<dbReference type="Pfam" id="PF07714">
    <property type="entry name" value="PK_Tyr_Ser-Thr"/>
    <property type="match status" value="1"/>
</dbReference>
<dbReference type="PANTHER" id="PTHR46877:SF14">
    <property type="entry name" value="RECEPTOR PROTEIN-TYROSINE KINASE"/>
    <property type="match status" value="1"/>
</dbReference>
<dbReference type="RefSeq" id="XP_006812906.1">
    <property type="nucleotide sequence ID" value="XM_006812843.1"/>
</dbReference>
<reference evidence="13" key="1">
    <citation type="submission" date="2025-08" db="UniProtKB">
        <authorList>
            <consortium name="RefSeq"/>
        </authorList>
    </citation>
    <scope>IDENTIFICATION</scope>
    <source>
        <tissue evidence="13">Testes</tissue>
    </source>
</reference>
<feature type="domain" description="Fibronectin type-III" evidence="11">
    <location>
        <begin position="510"/>
        <end position="606"/>
    </location>
</feature>
<organism evidence="12 13">
    <name type="scientific">Saccoglossus kowalevskii</name>
    <name type="common">Acorn worm</name>
    <dbReference type="NCBI Taxonomy" id="10224"/>
    <lineage>
        <taxon>Eukaryota</taxon>
        <taxon>Metazoa</taxon>
        <taxon>Hemichordata</taxon>
        <taxon>Enteropneusta</taxon>
        <taxon>Harrimaniidae</taxon>
        <taxon>Saccoglossus</taxon>
    </lineage>
</organism>
<evidence type="ECO:0000256" key="2">
    <source>
        <dbReference type="ARBA" id="ARBA00022692"/>
    </source>
</evidence>
<evidence type="ECO:0000256" key="7">
    <source>
        <dbReference type="ARBA" id="ARBA00023170"/>
    </source>
</evidence>
<feature type="non-terminal residue" evidence="13">
    <location>
        <position position="748"/>
    </location>
</feature>
<dbReference type="PROSITE" id="PS00107">
    <property type="entry name" value="PROTEIN_KINASE_ATP"/>
    <property type="match status" value="1"/>
</dbReference>
<evidence type="ECO:0000313" key="12">
    <source>
        <dbReference type="Proteomes" id="UP000694865"/>
    </source>
</evidence>
<keyword evidence="6 9" id="KW-0472">Membrane</keyword>
<evidence type="ECO:0000256" key="3">
    <source>
        <dbReference type="ARBA" id="ARBA00022741"/>
    </source>
</evidence>
<proteinExistence type="predicted"/>